<evidence type="ECO:0000256" key="12">
    <source>
        <dbReference type="ARBA" id="ARBA00031183"/>
    </source>
</evidence>
<dbReference type="RefSeq" id="WP_194451587.1">
    <property type="nucleotide sequence ID" value="NZ_CP063849.1"/>
</dbReference>
<dbReference type="Proteomes" id="UP000593892">
    <property type="component" value="Chromosome"/>
</dbReference>
<dbReference type="AlphaFoldDB" id="A0A7S7NVG0"/>
<dbReference type="Pfam" id="PF02852">
    <property type="entry name" value="Pyr_redox_dim"/>
    <property type="match status" value="1"/>
</dbReference>
<feature type="domain" description="FAD/NAD(P)-binding" evidence="15">
    <location>
        <begin position="10"/>
        <end position="335"/>
    </location>
</feature>
<dbReference type="SUPFAM" id="SSF51905">
    <property type="entry name" value="FAD/NAD(P)-binding domain"/>
    <property type="match status" value="1"/>
</dbReference>
<dbReference type="Gene3D" id="3.50.50.60">
    <property type="entry name" value="FAD/NAD(P)-binding domain"/>
    <property type="match status" value="2"/>
</dbReference>
<evidence type="ECO:0000256" key="8">
    <source>
        <dbReference type="ARBA" id="ARBA00022827"/>
    </source>
</evidence>
<dbReference type="PANTHER" id="PTHR22912:SF93">
    <property type="entry name" value="SOLUBLE PYRIDINE NUCLEOTIDE TRANSHYDROGENASE"/>
    <property type="match status" value="1"/>
</dbReference>
<comment type="subcellular location">
    <subcellularLocation>
        <location evidence="2">Cytoplasm</location>
    </subcellularLocation>
</comment>
<dbReference type="PANTHER" id="PTHR22912">
    <property type="entry name" value="DISULFIDE OXIDOREDUCTASE"/>
    <property type="match status" value="1"/>
</dbReference>
<evidence type="ECO:0000256" key="13">
    <source>
        <dbReference type="PIRSR" id="PIRSR000350-3"/>
    </source>
</evidence>
<evidence type="ECO:0000259" key="15">
    <source>
        <dbReference type="Pfam" id="PF07992"/>
    </source>
</evidence>
<evidence type="ECO:0000259" key="14">
    <source>
        <dbReference type="Pfam" id="PF02852"/>
    </source>
</evidence>
<dbReference type="InterPro" id="IPR036188">
    <property type="entry name" value="FAD/NAD-bd_sf"/>
</dbReference>
<sequence>MVPSNHAYDYDLLVIGSGPAGQRAAIQAAKLQKRVVLVEKKSVLGGVSVNTGTIPSKTLREAVLDLSGYRSKEFYGLSYSVKQRITMQDLLQRVDTVIRHEIDVTRAQLLRNRVEVVSATASFVDAHTIRLEYVEGGGQRLLTADKVIVAVGTEATRDPHIPFDGHRVLTSDDILVLNELPRTLTVIGAGVIGCEYASMFAALGVRVTLVDKRPRLLPFVDCEIIDTLAYHLRENRVTLRLGENVHGIELLEDESGERVRIVLDSGKQIVTEKALYSIGRTGNTNRIHPEASGLNVDDRGRITVNDDYQTNVPNIYAVGDVIGFPSLSSTSMEQGRLAACHAFGVQASSVPDLFPYGIYTIPEISMVGKNEEELTQAGIPYEVGKARYREIARGQIVGDTTGLLKLLFHFETRQLLGVHIIGEGASELIHIGQAVLAYGGKVDYFVNTVFNYPTLAECYKTAAFDGVNRIGGGADPIAPSKPTD</sequence>
<reference evidence="16 17" key="1">
    <citation type="submission" date="2020-10" db="EMBL/GenBank/DDBJ databases">
        <title>Complete genome sequence of Paludibaculum fermentans P105T, a facultatively anaerobic acidobacterium capable of dissimilatory Fe(III) reduction.</title>
        <authorList>
            <person name="Dedysh S.N."/>
            <person name="Beletsky A.V."/>
            <person name="Kulichevskaya I.S."/>
            <person name="Mardanov A.V."/>
            <person name="Ravin N.V."/>
        </authorList>
    </citation>
    <scope>NUCLEOTIDE SEQUENCE [LARGE SCALE GENOMIC DNA]</scope>
    <source>
        <strain evidence="16 17">P105</strain>
    </source>
</reference>
<evidence type="ECO:0000256" key="2">
    <source>
        <dbReference type="ARBA" id="ARBA00004496"/>
    </source>
</evidence>
<dbReference type="InterPro" id="IPR016156">
    <property type="entry name" value="FAD/NAD-linked_Rdtase_dimer_sf"/>
</dbReference>
<keyword evidence="11 13" id="KW-0520">NAD</keyword>
<dbReference type="SUPFAM" id="SSF55424">
    <property type="entry name" value="FAD/NAD-linked reductases, dimerisation (C-terminal) domain"/>
    <property type="match status" value="1"/>
</dbReference>
<gene>
    <name evidence="16" type="primary">sthA</name>
    <name evidence="16" type="ORF">IRI77_08205</name>
</gene>
<evidence type="ECO:0000256" key="6">
    <source>
        <dbReference type="ARBA" id="ARBA00022490"/>
    </source>
</evidence>
<dbReference type="NCBIfam" id="NF003585">
    <property type="entry name" value="PRK05249.1"/>
    <property type="match status" value="1"/>
</dbReference>
<comment type="cofactor">
    <cofactor evidence="13">
        <name>FAD</name>
        <dbReference type="ChEBI" id="CHEBI:57692"/>
    </cofactor>
    <text evidence="13">Binds 1 FAD per subunit.</text>
</comment>
<evidence type="ECO:0000256" key="10">
    <source>
        <dbReference type="ARBA" id="ARBA00023002"/>
    </source>
</evidence>
<dbReference type="InterPro" id="IPR001100">
    <property type="entry name" value="Pyr_nuc-diS_OxRdtase"/>
</dbReference>
<dbReference type="GO" id="GO:0004148">
    <property type="term" value="F:dihydrolipoyl dehydrogenase (NADH) activity"/>
    <property type="evidence" value="ECO:0007669"/>
    <property type="project" value="TreeGrafter"/>
</dbReference>
<evidence type="ECO:0000256" key="7">
    <source>
        <dbReference type="ARBA" id="ARBA00022630"/>
    </source>
</evidence>
<name>A0A7S7NVG0_PALFE</name>
<keyword evidence="7" id="KW-0285">Flavoprotein</keyword>
<feature type="binding site" evidence="13">
    <location>
        <position position="320"/>
    </location>
    <ligand>
        <name>FAD</name>
        <dbReference type="ChEBI" id="CHEBI:57692"/>
    </ligand>
</feature>
<dbReference type="GO" id="GO:0005829">
    <property type="term" value="C:cytosol"/>
    <property type="evidence" value="ECO:0007669"/>
    <property type="project" value="TreeGrafter"/>
</dbReference>
<evidence type="ECO:0000256" key="11">
    <source>
        <dbReference type="ARBA" id="ARBA00023027"/>
    </source>
</evidence>
<dbReference type="PRINTS" id="PR00368">
    <property type="entry name" value="FADPNR"/>
</dbReference>
<evidence type="ECO:0000256" key="1">
    <source>
        <dbReference type="ARBA" id="ARBA00002842"/>
    </source>
</evidence>
<dbReference type="GO" id="GO:0006103">
    <property type="term" value="P:2-oxoglutarate metabolic process"/>
    <property type="evidence" value="ECO:0007669"/>
    <property type="project" value="TreeGrafter"/>
</dbReference>
<dbReference type="InterPro" id="IPR023753">
    <property type="entry name" value="FAD/NAD-binding_dom"/>
</dbReference>
<dbReference type="GO" id="GO:0050660">
    <property type="term" value="F:flavin adenine dinucleotide binding"/>
    <property type="evidence" value="ECO:0007669"/>
    <property type="project" value="TreeGrafter"/>
</dbReference>
<evidence type="ECO:0000313" key="17">
    <source>
        <dbReference type="Proteomes" id="UP000593892"/>
    </source>
</evidence>
<accession>A0A7S7NVG0</accession>
<keyword evidence="9" id="KW-0521">NADP</keyword>
<evidence type="ECO:0000256" key="9">
    <source>
        <dbReference type="ARBA" id="ARBA00022857"/>
    </source>
</evidence>
<dbReference type="EC" id="1.6.1.1" evidence="4"/>
<feature type="binding site" evidence="13">
    <location>
        <position position="57"/>
    </location>
    <ligand>
        <name>FAD</name>
        <dbReference type="ChEBI" id="CHEBI:57692"/>
    </ligand>
</feature>
<organism evidence="16 17">
    <name type="scientific">Paludibaculum fermentans</name>
    <dbReference type="NCBI Taxonomy" id="1473598"/>
    <lineage>
        <taxon>Bacteria</taxon>
        <taxon>Pseudomonadati</taxon>
        <taxon>Acidobacteriota</taxon>
        <taxon>Terriglobia</taxon>
        <taxon>Bryobacterales</taxon>
        <taxon>Bryobacteraceae</taxon>
        <taxon>Paludibaculum</taxon>
    </lineage>
</organism>
<feature type="binding site" evidence="13">
    <location>
        <position position="279"/>
    </location>
    <ligand>
        <name>NAD(+)</name>
        <dbReference type="ChEBI" id="CHEBI:57540"/>
    </ligand>
</feature>
<proteinExistence type="inferred from homology"/>
<dbReference type="Gene3D" id="3.30.390.30">
    <property type="match status" value="1"/>
</dbReference>
<dbReference type="FunFam" id="3.30.390.30:FF:000001">
    <property type="entry name" value="Dihydrolipoyl dehydrogenase"/>
    <property type="match status" value="1"/>
</dbReference>
<dbReference type="GO" id="GO:0003957">
    <property type="term" value="F:NAD(P)+ transhydrogenase (Si-specific) activity"/>
    <property type="evidence" value="ECO:0007669"/>
    <property type="project" value="UniProtKB-EC"/>
</dbReference>
<dbReference type="InterPro" id="IPR004099">
    <property type="entry name" value="Pyr_nucl-diS_OxRdtase_dimer"/>
</dbReference>
<feature type="binding site" evidence="13">
    <location>
        <begin position="188"/>
        <end position="195"/>
    </location>
    <ligand>
        <name>NAD(+)</name>
        <dbReference type="ChEBI" id="CHEBI:57540"/>
    </ligand>
</feature>
<dbReference type="EMBL" id="CP063849">
    <property type="protein sequence ID" value="QOY89924.1"/>
    <property type="molecule type" value="Genomic_DNA"/>
</dbReference>
<keyword evidence="6" id="KW-0963">Cytoplasm</keyword>
<evidence type="ECO:0000256" key="5">
    <source>
        <dbReference type="ARBA" id="ARBA00016603"/>
    </source>
</evidence>
<protein>
    <recommendedName>
        <fullName evidence="5">Soluble pyridine nucleotide transhydrogenase</fullName>
        <ecNumber evidence="4">1.6.1.1</ecNumber>
    </recommendedName>
    <alternativeName>
        <fullName evidence="12">NAD(P)(+) transhydrogenase [B-specific]</fullName>
    </alternativeName>
</protein>
<keyword evidence="17" id="KW-1185">Reference proteome</keyword>
<evidence type="ECO:0000313" key="16">
    <source>
        <dbReference type="EMBL" id="QOY89924.1"/>
    </source>
</evidence>
<dbReference type="KEGG" id="pfer:IRI77_08205"/>
<keyword evidence="13" id="KW-0547">Nucleotide-binding</keyword>
<dbReference type="InterPro" id="IPR050151">
    <property type="entry name" value="Class-I_Pyr_Nuc-Dis_Oxidored"/>
</dbReference>
<keyword evidence="10 16" id="KW-0560">Oxidoreductase</keyword>
<dbReference type="PIRSF" id="PIRSF000350">
    <property type="entry name" value="Mercury_reductase_MerA"/>
    <property type="match status" value="1"/>
</dbReference>
<comment type="similarity">
    <text evidence="3">Belongs to the class-I pyridine nucleotide-disulfide oxidoreductase family.</text>
</comment>
<dbReference type="PRINTS" id="PR00411">
    <property type="entry name" value="PNDRDTASEI"/>
</dbReference>
<evidence type="ECO:0000256" key="3">
    <source>
        <dbReference type="ARBA" id="ARBA00007532"/>
    </source>
</evidence>
<keyword evidence="8 13" id="KW-0274">FAD</keyword>
<dbReference type="Pfam" id="PF07992">
    <property type="entry name" value="Pyr_redox_2"/>
    <property type="match status" value="1"/>
</dbReference>
<feature type="domain" description="Pyridine nucleotide-disulphide oxidoreductase dimerisation" evidence="14">
    <location>
        <begin position="355"/>
        <end position="463"/>
    </location>
</feature>
<comment type="function">
    <text evidence="1">Conversion of NADPH, generated by peripheral catabolic pathways, to NADH, which can enter the respiratory chain for energy generation.</text>
</comment>
<evidence type="ECO:0000256" key="4">
    <source>
        <dbReference type="ARBA" id="ARBA00012772"/>
    </source>
</evidence>